<gene>
    <name evidence="2" type="ORF">ACFSDX_02375</name>
</gene>
<keyword evidence="1" id="KW-0812">Transmembrane</keyword>
<comment type="caution">
    <text evidence="2">The sequence shown here is derived from an EMBL/GenBank/DDBJ whole genome shotgun (WGS) entry which is preliminary data.</text>
</comment>
<evidence type="ECO:0000313" key="3">
    <source>
        <dbReference type="Proteomes" id="UP001597197"/>
    </source>
</evidence>
<proteinExistence type="predicted"/>
<keyword evidence="1" id="KW-0472">Membrane</keyword>
<dbReference type="EMBL" id="JBHUFD010000001">
    <property type="protein sequence ID" value="MFD1871256.1"/>
    <property type="molecule type" value="Genomic_DNA"/>
</dbReference>
<dbReference type="Proteomes" id="UP001597197">
    <property type="component" value="Unassembled WGS sequence"/>
</dbReference>
<sequence length="80" mass="8685">MPRRPSSRTVLSPFSRRLVAGLLIAAGILLMIGQLLKLYVLLFQWHTLGAWEIRPLLGVLLGIAAGALTSHVGWRVGRAG</sequence>
<protein>
    <recommendedName>
        <fullName evidence="4">Chloride channel protein</fullName>
    </recommendedName>
</protein>
<accession>A0ABW4QPW4</accession>
<keyword evidence="3" id="KW-1185">Reference proteome</keyword>
<feature type="transmembrane region" description="Helical" evidence="1">
    <location>
        <begin position="55"/>
        <end position="74"/>
    </location>
</feature>
<evidence type="ECO:0008006" key="4">
    <source>
        <dbReference type="Google" id="ProtNLM"/>
    </source>
</evidence>
<evidence type="ECO:0000256" key="1">
    <source>
        <dbReference type="SAM" id="Phobius"/>
    </source>
</evidence>
<organism evidence="2 3">
    <name type="scientific">Hymenobacter bucti</name>
    <dbReference type="NCBI Taxonomy" id="1844114"/>
    <lineage>
        <taxon>Bacteria</taxon>
        <taxon>Pseudomonadati</taxon>
        <taxon>Bacteroidota</taxon>
        <taxon>Cytophagia</taxon>
        <taxon>Cytophagales</taxon>
        <taxon>Hymenobacteraceae</taxon>
        <taxon>Hymenobacter</taxon>
    </lineage>
</organism>
<dbReference type="RefSeq" id="WP_382311599.1">
    <property type="nucleotide sequence ID" value="NZ_JBHUFD010000001.1"/>
</dbReference>
<feature type="transmembrane region" description="Helical" evidence="1">
    <location>
        <begin position="21"/>
        <end position="43"/>
    </location>
</feature>
<keyword evidence="1" id="KW-1133">Transmembrane helix</keyword>
<evidence type="ECO:0000313" key="2">
    <source>
        <dbReference type="EMBL" id="MFD1871256.1"/>
    </source>
</evidence>
<name>A0ABW4QPW4_9BACT</name>
<reference evidence="3" key="1">
    <citation type="journal article" date="2019" name="Int. J. Syst. Evol. Microbiol.">
        <title>The Global Catalogue of Microorganisms (GCM) 10K type strain sequencing project: providing services to taxonomists for standard genome sequencing and annotation.</title>
        <authorList>
            <consortium name="The Broad Institute Genomics Platform"/>
            <consortium name="The Broad Institute Genome Sequencing Center for Infectious Disease"/>
            <person name="Wu L."/>
            <person name="Ma J."/>
        </authorList>
    </citation>
    <scope>NUCLEOTIDE SEQUENCE [LARGE SCALE GENOMIC DNA]</scope>
    <source>
        <strain evidence="3">CGMCC 1.15795</strain>
    </source>
</reference>